<feature type="domain" description="YjiS-like" evidence="1">
    <location>
        <begin position="24"/>
        <end position="55"/>
    </location>
</feature>
<protein>
    <submittedName>
        <fullName evidence="2">DUF1127 domain-containing protein</fullName>
    </submittedName>
</protein>
<name>A0A6B0THK6_9RHOB</name>
<organism evidence="2 3">
    <name type="scientific">Oceanomicrobium pacificus</name>
    <dbReference type="NCBI Taxonomy" id="2692916"/>
    <lineage>
        <taxon>Bacteria</taxon>
        <taxon>Pseudomonadati</taxon>
        <taxon>Pseudomonadota</taxon>
        <taxon>Alphaproteobacteria</taxon>
        <taxon>Rhodobacterales</taxon>
        <taxon>Paracoccaceae</taxon>
        <taxon>Oceanomicrobium</taxon>
    </lineage>
</organism>
<comment type="caution">
    <text evidence="2">The sequence shown here is derived from an EMBL/GenBank/DDBJ whole genome shotgun (WGS) entry which is preliminary data.</text>
</comment>
<evidence type="ECO:0000313" key="2">
    <source>
        <dbReference type="EMBL" id="MXU63860.1"/>
    </source>
</evidence>
<gene>
    <name evidence="2" type="ORF">GSH16_00270</name>
</gene>
<dbReference type="Pfam" id="PF06568">
    <property type="entry name" value="YjiS-like"/>
    <property type="match status" value="1"/>
</dbReference>
<reference evidence="2 3" key="1">
    <citation type="submission" date="2019-12" db="EMBL/GenBank/DDBJ databases">
        <title>Strain KN286 was isolated from seawater, which was collected from Caroline Seamount in the tropical western Pacific.</title>
        <authorList>
            <person name="Wang Q."/>
        </authorList>
    </citation>
    <scope>NUCLEOTIDE SEQUENCE [LARGE SCALE GENOMIC DNA]</scope>
    <source>
        <strain evidence="2 3">KN286</strain>
    </source>
</reference>
<sequence length="70" mass="7658">MALTDSTTGYAGTSVRAGHFFDTVRARISQELAYRATLNELRNLSQRELADMGIEAGSLKYVARKAHGLV</sequence>
<accession>A0A6B0THK6</accession>
<dbReference type="AlphaFoldDB" id="A0A6B0THK6"/>
<dbReference type="Proteomes" id="UP000436016">
    <property type="component" value="Unassembled WGS sequence"/>
</dbReference>
<evidence type="ECO:0000259" key="1">
    <source>
        <dbReference type="Pfam" id="PF06568"/>
    </source>
</evidence>
<dbReference type="EMBL" id="WUWG01000001">
    <property type="protein sequence ID" value="MXU63860.1"/>
    <property type="molecule type" value="Genomic_DNA"/>
</dbReference>
<evidence type="ECO:0000313" key="3">
    <source>
        <dbReference type="Proteomes" id="UP000436016"/>
    </source>
</evidence>
<proteinExistence type="predicted"/>
<keyword evidence="3" id="KW-1185">Reference proteome</keyword>
<dbReference type="RefSeq" id="WP_160850859.1">
    <property type="nucleotide sequence ID" value="NZ_WUWG01000001.1"/>
</dbReference>
<dbReference type="InterPro" id="IPR009506">
    <property type="entry name" value="YjiS-like"/>
</dbReference>